<comment type="caution">
    <text evidence="2">The sequence shown here is derived from an EMBL/GenBank/DDBJ whole genome shotgun (WGS) entry which is preliminary data.</text>
</comment>
<sequence>MLLFPERLGKLKFLPVFLLLALVLGGGILSWYLWQEKQIEALRKNVSEGSTSEATERSATLEKLSLRKREVQQLKALNLKAKDPQEALKILDSLMEDANAEDYQENTVSYLSIAIESKLYEQADQAIKKHYHNLNHVPDYLYWWARYEYEMDQTAESLIVLDRLLAIDSDHSSARLLRAKLLLGLDSFANYVQAKVNLREAARDNSSVGTEALILLATRPEIPLFNNDRTWLIRELRDSSKNNASTGLLASNQELILKPEERERIIQDGIKQYGKSAPDYVAPWLLSIRAIPELQQFLLSKDARGLNPDQKFELNLKVALDQGNFQEAQKLLTNVHSDSRVNKLQRATLLALIENDQLTETPPEPTQYWYSAQSLAMESGDANALTTLARLAARSRWWKDSLASFSAALESTESPVARAQLLQEKFNAELQIGRTQQALEDVRLFLDVYPKHSVMLNNRFYLEALLDVQEGPIPYPSEKIIKELDGFIWSTYALALWRDGDFQAAQEALDQLPDKYRPLPSCQLITLLVALGNNQLGEARAISLSISESALLPEERALLLEAKQRLNS</sequence>
<name>A0A8J3GCT6_9BACT</name>
<dbReference type="Proteomes" id="UP000642829">
    <property type="component" value="Unassembled WGS sequence"/>
</dbReference>
<evidence type="ECO:0008006" key="4">
    <source>
        <dbReference type="Google" id="ProtNLM"/>
    </source>
</evidence>
<accession>A0A8J3GCT6</accession>
<reference evidence="2" key="2">
    <citation type="submission" date="2020-09" db="EMBL/GenBank/DDBJ databases">
        <authorList>
            <person name="Sun Q."/>
            <person name="Kim S."/>
        </authorList>
    </citation>
    <scope>NUCLEOTIDE SEQUENCE</scope>
    <source>
        <strain evidence="2">KCTC 12870</strain>
    </source>
</reference>
<keyword evidence="1" id="KW-1133">Transmembrane helix</keyword>
<dbReference type="EMBL" id="BMXG01000002">
    <property type="protein sequence ID" value="GHB91938.1"/>
    <property type="molecule type" value="Genomic_DNA"/>
</dbReference>
<proteinExistence type="predicted"/>
<keyword evidence="1" id="KW-0812">Transmembrane</keyword>
<dbReference type="SUPFAM" id="SSF48452">
    <property type="entry name" value="TPR-like"/>
    <property type="match status" value="2"/>
</dbReference>
<dbReference type="InterPro" id="IPR011990">
    <property type="entry name" value="TPR-like_helical_dom_sf"/>
</dbReference>
<reference evidence="2" key="1">
    <citation type="journal article" date="2014" name="Int. J. Syst. Evol. Microbiol.">
        <title>Complete genome sequence of Corynebacterium casei LMG S-19264T (=DSM 44701T), isolated from a smear-ripened cheese.</title>
        <authorList>
            <consortium name="US DOE Joint Genome Institute (JGI-PGF)"/>
            <person name="Walter F."/>
            <person name="Albersmeier A."/>
            <person name="Kalinowski J."/>
            <person name="Ruckert C."/>
        </authorList>
    </citation>
    <scope>NUCLEOTIDE SEQUENCE</scope>
    <source>
        <strain evidence="2">KCTC 12870</strain>
    </source>
</reference>
<dbReference type="AlphaFoldDB" id="A0A8J3GCT6"/>
<keyword evidence="3" id="KW-1185">Reference proteome</keyword>
<keyword evidence="1" id="KW-0472">Membrane</keyword>
<organism evidence="2 3">
    <name type="scientific">Cerasicoccus arenae</name>
    <dbReference type="NCBI Taxonomy" id="424488"/>
    <lineage>
        <taxon>Bacteria</taxon>
        <taxon>Pseudomonadati</taxon>
        <taxon>Verrucomicrobiota</taxon>
        <taxon>Opitutia</taxon>
        <taxon>Puniceicoccales</taxon>
        <taxon>Cerasicoccaceae</taxon>
        <taxon>Cerasicoccus</taxon>
    </lineage>
</organism>
<evidence type="ECO:0000313" key="3">
    <source>
        <dbReference type="Proteomes" id="UP000642829"/>
    </source>
</evidence>
<feature type="transmembrane region" description="Helical" evidence="1">
    <location>
        <begin position="12"/>
        <end position="34"/>
    </location>
</feature>
<gene>
    <name evidence="2" type="ORF">GCM10007047_03580</name>
</gene>
<evidence type="ECO:0000313" key="2">
    <source>
        <dbReference type="EMBL" id="GHB91938.1"/>
    </source>
</evidence>
<dbReference type="Gene3D" id="1.25.40.10">
    <property type="entry name" value="Tetratricopeptide repeat domain"/>
    <property type="match status" value="1"/>
</dbReference>
<evidence type="ECO:0000256" key="1">
    <source>
        <dbReference type="SAM" id="Phobius"/>
    </source>
</evidence>
<protein>
    <recommendedName>
        <fullName evidence="4">Tetratricopeptide repeat protein</fullName>
    </recommendedName>
</protein>
<dbReference type="RefSeq" id="WP_189511264.1">
    <property type="nucleotide sequence ID" value="NZ_BMXG01000002.1"/>
</dbReference>